<protein>
    <submittedName>
        <fullName evidence="1">Uncharacterized protein</fullName>
    </submittedName>
</protein>
<dbReference type="EMBL" id="JAWQEG010003680">
    <property type="protein sequence ID" value="KAK3864997.1"/>
    <property type="molecule type" value="Genomic_DNA"/>
</dbReference>
<sequence length="94" mass="10895">MRLQHELSLLNTYQSSQLSGVSAQQLEESSASLALTVTWADLVPPLRVTDLEVIHVHNTTVNLTWWWQRTQKIRLCSEVAMKDWFKTHITGWHP</sequence>
<evidence type="ECO:0000313" key="2">
    <source>
        <dbReference type="Proteomes" id="UP001286313"/>
    </source>
</evidence>
<gene>
    <name evidence="1" type="ORF">Pcinc_029353</name>
</gene>
<comment type="caution">
    <text evidence="1">The sequence shown here is derived from an EMBL/GenBank/DDBJ whole genome shotgun (WGS) entry which is preliminary data.</text>
</comment>
<reference evidence="1" key="1">
    <citation type="submission" date="2023-10" db="EMBL/GenBank/DDBJ databases">
        <title>Genome assemblies of two species of porcelain crab, Petrolisthes cinctipes and Petrolisthes manimaculis (Anomura: Porcellanidae).</title>
        <authorList>
            <person name="Angst P."/>
        </authorList>
    </citation>
    <scope>NUCLEOTIDE SEQUENCE</scope>
    <source>
        <strain evidence="1">PB745_01</strain>
        <tissue evidence="1">Gill</tissue>
    </source>
</reference>
<dbReference type="Proteomes" id="UP001286313">
    <property type="component" value="Unassembled WGS sequence"/>
</dbReference>
<organism evidence="1 2">
    <name type="scientific">Petrolisthes cinctipes</name>
    <name type="common">Flat porcelain crab</name>
    <dbReference type="NCBI Taxonomy" id="88211"/>
    <lineage>
        <taxon>Eukaryota</taxon>
        <taxon>Metazoa</taxon>
        <taxon>Ecdysozoa</taxon>
        <taxon>Arthropoda</taxon>
        <taxon>Crustacea</taxon>
        <taxon>Multicrustacea</taxon>
        <taxon>Malacostraca</taxon>
        <taxon>Eumalacostraca</taxon>
        <taxon>Eucarida</taxon>
        <taxon>Decapoda</taxon>
        <taxon>Pleocyemata</taxon>
        <taxon>Anomura</taxon>
        <taxon>Galatheoidea</taxon>
        <taxon>Porcellanidae</taxon>
        <taxon>Petrolisthes</taxon>
    </lineage>
</organism>
<keyword evidence="2" id="KW-1185">Reference proteome</keyword>
<accession>A0AAE1K5U1</accession>
<evidence type="ECO:0000313" key="1">
    <source>
        <dbReference type="EMBL" id="KAK3864997.1"/>
    </source>
</evidence>
<proteinExistence type="predicted"/>
<name>A0AAE1K5U1_PETCI</name>
<dbReference type="AlphaFoldDB" id="A0AAE1K5U1"/>